<keyword evidence="3" id="KW-0804">Transcription</keyword>
<feature type="domain" description="Response regulatory" evidence="4">
    <location>
        <begin position="6"/>
        <end position="126"/>
    </location>
</feature>
<organism evidence="5">
    <name type="scientific">freshwater metagenome</name>
    <dbReference type="NCBI Taxonomy" id="449393"/>
    <lineage>
        <taxon>unclassified sequences</taxon>
        <taxon>metagenomes</taxon>
        <taxon>ecological metagenomes</taxon>
    </lineage>
</organism>
<evidence type="ECO:0000256" key="3">
    <source>
        <dbReference type="ARBA" id="ARBA00023163"/>
    </source>
</evidence>
<dbReference type="PROSITE" id="PS50110">
    <property type="entry name" value="RESPONSE_REGULATORY"/>
    <property type="match status" value="1"/>
</dbReference>
<protein>
    <submittedName>
        <fullName evidence="5">Unannotated protein</fullName>
    </submittedName>
</protein>
<dbReference type="AlphaFoldDB" id="A0A6J7L0C1"/>
<dbReference type="EMBL" id="CAFBNO010000074">
    <property type="protein sequence ID" value="CAB4961461.1"/>
    <property type="molecule type" value="Genomic_DNA"/>
</dbReference>
<sequence length="221" mass="23493">MSFGLRLAVIDADDMVREGRLLLLQSQSDLQVVFETADPRGALEILGDYLIDVILVESRIPGLTMEKYLEQLSQALDDAGSGAQVIAMANFVSMADELAWLKAGAAGVVSHELGATALLRLTRVLGAGDIAIERSRIDMLLAEVEGPAALHGALAISLKQADPSQTAVLKALLTGSSDAQIAKDLGLTKYRVGKFLDSIKLANGFRTRTQLAIELLGFGAF</sequence>
<dbReference type="PANTHER" id="PTHR43214:SF24">
    <property type="entry name" value="TRANSCRIPTIONAL REGULATORY PROTEIN NARL-RELATED"/>
    <property type="match status" value="1"/>
</dbReference>
<evidence type="ECO:0000313" key="5">
    <source>
        <dbReference type="EMBL" id="CAB4961461.1"/>
    </source>
</evidence>
<dbReference type="SUPFAM" id="SSF52172">
    <property type="entry name" value="CheY-like"/>
    <property type="match status" value="1"/>
</dbReference>
<dbReference type="InterPro" id="IPR001789">
    <property type="entry name" value="Sig_transdc_resp-reg_receiver"/>
</dbReference>
<name>A0A6J7L0C1_9ZZZZ</name>
<gene>
    <name evidence="5" type="ORF">UFOPK3837_01084</name>
</gene>
<dbReference type="GO" id="GO:0000160">
    <property type="term" value="P:phosphorelay signal transduction system"/>
    <property type="evidence" value="ECO:0007669"/>
    <property type="project" value="InterPro"/>
</dbReference>
<dbReference type="InterPro" id="IPR039420">
    <property type="entry name" value="WalR-like"/>
</dbReference>
<dbReference type="Gene3D" id="3.40.50.2300">
    <property type="match status" value="1"/>
</dbReference>
<keyword evidence="2" id="KW-0238">DNA-binding</keyword>
<evidence type="ECO:0000256" key="1">
    <source>
        <dbReference type="ARBA" id="ARBA00023015"/>
    </source>
</evidence>
<dbReference type="GO" id="GO:0003677">
    <property type="term" value="F:DNA binding"/>
    <property type="evidence" value="ECO:0007669"/>
    <property type="project" value="UniProtKB-KW"/>
</dbReference>
<accession>A0A6J7L0C1</accession>
<proteinExistence type="predicted"/>
<keyword evidence="1" id="KW-0805">Transcription regulation</keyword>
<dbReference type="PANTHER" id="PTHR43214">
    <property type="entry name" value="TWO-COMPONENT RESPONSE REGULATOR"/>
    <property type="match status" value="1"/>
</dbReference>
<dbReference type="InterPro" id="IPR011006">
    <property type="entry name" value="CheY-like_superfamily"/>
</dbReference>
<reference evidence="5" key="1">
    <citation type="submission" date="2020-05" db="EMBL/GenBank/DDBJ databases">
        <authorList>
            <person name="Chiriac C."/>
            <person name="Salcher M."/>
            <person name="Ghai R."/>
            <person name="Kavagutti S V."/>
        </authorList>
    </citation>
    <scope>NUCLEOTIDE SEQUENCE</scope>
</reference>
<evidence type="ECO:0000256" key="2">
    <source>
        <dbReference type="ARBA" id="ARBA00023125"/>
    </source>
</evidence>
<evidence type="ECO:0000259" key="4">
    <source>
        <dbReference type="PROSITE" id="PS50110"/>
    </source>
</evidence>